<dbReference type="GO" id="GO:0016747">
    <property type="term" value="F:acyltransferase activity, transferring groups other than amino-acyl groups"/>
    <property type="evidence" value="ECO:0007669"/>
    <property type="project" value="InterPro"/>
</dbReference>
<dbReference type="Proteomes" id="UP000256964">
    <property type="component" value="Unassembled WGS sequence"/>
</dbReference>
<name>A0A371D895_9APHY</name>
<sequence>MSADVAIRRITAEETVPLRHAVLWPDHPVSHVLLPEDASGYHYGAFLPDTSTPVAVISVFYDPLPVHPSPDAPSDTSAKAARFRKFACDPEHQGRGIGTKLLKHVFDTAAAEMGCGVIWCDARMSAAGWYERRGMRKVGDMFYKGDIEYVRMMRDLVATES</sequence>
<proteinExistence type="predicted"/>
<gene>
    <name evidence="2" type="ORF">OH76DRAFT_626507</name>
</gene>
<dbReference type="AlphaFoldDB" id="A0A371D895"/>
<accession>A0A371D895</accession>
<dbReference type="CDD" id="cd04301">
    <property type="entry name" value="NAT_SF"/>
    <property type="match status" value="1"/>
</dbReference>
<reference evidence="2 3" key="1">
    <citation type="journal article" date="2018" name="Biotechnol. Biofuels">
        <title>Integrative visual omics of the white-rot fungus Polyporus brumalis exposes the biotechnological potential of its oxidative enzymes for delignifying raw plant biomass.</title>
        <authorList>
            <person name="Miyauchi S."/>
            <person name="Rancon A."/>
            <person name="Drula E."/>
            <person name="Hage H."/>
            <person name="Chaduli D."/>
            <person name="Favel A."/>
            <person name="Grisel S."/>
            <person name="Henrissat B."/>
            <person name="Herpoel-Gimbert I."/>
            <person name="Ruiz-Duenas F.J."/>
            <person name="Chevret D."/>
            <person name="Hainaut M."/>
            <person name="Lin J."/>
            <person name="Wang M."/>
            <person name="Pangilinan J."/>
            <person name="Lipzen A."/>
            <person name="Lesage-Meessen L."/>
            <person name="Navarro D."/>
            <person name="Riley R."/>
            <person name="Grigoriev I.V."/>
            <person name="Zhou S."/>
            <person name="Raouche S."/>
            <person name="Rosso M.N."/>
        </authorList>
    </citation>
    <scope>NUCLEOTIDE SEQUENCE [LARGE SCALE GENOMIC DNA]</scope>
    <source>
        <strain evidence="2 3">BRFM 1820</strain>
    </source>
</reference>
<evidence type="ECO:0000259" key="1">
    <source>
        <dbReference type="PROSITE" id="PS51186"/>
    </source>
</evidence>
<dbReference type="EMBL" id="KZ857409">
    <property type="protein sequence ID" value="RDX48757.1"/>
    <property type="molecule type" value="Genomic_DNA"/>
</dbReference>
<protein>
    <submittedName>
        <fullName evidence="2">Acyl-CoA N-acyltransferase</fullName>
    </submittedName>
</protein>
<dbReference type="Pfam" id="PF00583">
    <property type="entry name" value="Acetyltransf_1"/>
    <property type="match status" value="1"/>
</dbReference>
<dbReference type="InterPro" id="IPR016181">
    <property type="entry name" value="Acyl_CoA_acyltransferase"/>
</dbReference>
<feature type="domain" description="N-acetyltransferase" evidence="1">
    <location>
        <begin position="5"/>
        <end position="157"/>
    </location>
</feature>
<dbReference type="InterPro" id="IPR000182">
    <property type="entry name" value="GNAT_dom"/>
</dbReference>
<keyword evidence="3" id="KW-1185">Reference proteome</keyword>
<organism evidence="2 3">
    <name type="scientific">Lentinus brumalis</name>
    <dbReference type="NCBI Taxonomy" id="2498619"/>
    <lineage>
        <taxon>Eukaryota</taxon>
        <taxon>Fungi</taxon>
        <taxon>Dikarya</taxon>
        <taxon>Basidiomycota</taxon>
        <taxon>Agaricomycotina</taxon>
        <taxon>Agaricomycetes</taxon>
        <taxon>Polyporales</taxon>
        <taxon>Polyporaceae</taxon>
        <taxon>Lentinus</taxon>
    </lineage>
</organism>
<evidence type="ECO:0000313" key="3">
    <source>
        <dbReference type="Proteomes" id="UP000256964"/>
    </source>
</evidence>
<dbReference type="OrthoDB" id="410198at2759"/>
<evidence type="ECO:0000313" key="2">
    <source>
        <dbReference type="EMBL" id="RDX48757.1"/>
    </source>
</evidence>
<dbReference type="PROSITE" id="PS51186">
    <property type="entry name" value="GNAT"/>
    <property type="match status" value="1"/>
</dbReference>
<dbReference type="SUPFAM" id="SSF55729">
    <property type="entry name" value="Acyl-CoA N-acyltransferases (Nat)"/>
    <property type="match status" value="1"/>
</dbReference>
<dbReference type="Gene3D" id="3.40.630.30">
    <property type="match status" value="1"/>
</dbReference>